<reference evidence="2" key="1">
    <citation type="submission" date="2023-12" db="EMBL/GenBank/DDBJ databases">
        <title>Genome assembly of Anisodus tanguticus.</title>
        <authorList>
            <person name="Wang Y.-J."/>
        </authorList>
    </citation>
    <scope>NUCLEOTIDE SEQUENCE</scope>
    <source>
        <strain evidence="2">KB-2021</strain>
        <tissue evidence="2">Leaf</tissue>
    </source>
</reference>
<dbReference type="EMBL" id="JAVYJV010000001">
    <property type="protein sequence ID" value="KAK4379095.1"/>
    <property type="molecule type" value="Genomic_DNA"/>
</dbReference>
<evidence type="ECO:0000313" key="2">
    <source>
        <dbReference type="EMBL" id="KAK4379095.1"/>
    </source>
</evidence>
<organism evidence="2 3">
    <name type="scientific">Anisodus tanguticus</name>
    <dbReference type="NCBI Taxonomy" id="243964"/>
    <lineage>
        <taxon>Eukaryota</taxon>
        <taxon>Viridiplantae</taxon>
        <taxon>Streptophyta</taxon>
        <taxon>Embryophyta</taxon>
        <taxon>Tracheophyta</taxon>
        <taxon>Spermatophyta</taxon>
        <taxon>Magnoliopsida</taxon>
        <taxon>eudicotyledons</taxon>
        <taxon>Gunneridae</taxon>
        <taxon>Pentapetalae</taxon>
        <taxon>asterids</taxon>
        <taxon>lamiids</taxon>
        <taxon>Solanales</taxon>
        <taxon>Solanaceae</taxon>
        <taxon>Solanoideae</taxon>
        <taxon>Hyoscyameae</taxon>
        <taxon>Anisodus</taxon>
    </lineage>
</organism>
<accession>A0AAE1SZC6</accession>
<comment type="caution">
    <text evidence="2">The sequence shown here is derived from an EMBL/GenBank/DDBJ whole genome shotgun (WGS) entry which is preliminary data.</text>
</comment>
<feature type="transmembrane region" description="Helical" evidence="1">
    <location>
        <begin position="55"/>
        <end position="75"/>
    </location>
</feature>
<keyword evidence="1" id="KW-0812">Transmembrane</keyword>
<dbReference type="Proteomes" id="UP001291623">
    <property type="component" value="Unassembled WGS sequence"/>
</dbReference>
<dbReference type="AlphaFoldDB" id="A0AAE1SZC6"/>
<keyword evidence="3" id="KW-1185">Reference proteome</keyword>
<name>A0AAE1SZC6_9SOLA</name>
<protein>
    <submittedName>
        <fullName evidence="2">Uncharacterized protein</fullName>
    </submittedName>
</protein>
<proteinExistence type="predicted"/>
<gene>
    <name evidence="2" type="ORF">RND71_000957</name>
</gene>
<sequence>MVTPEAKKKAVDAKARGEEAFKRKDFATAVDVIRSQNYLALRIWHATRRGRFRRMIILLWQCFVILSQKFFLVLGSENMTACNRKRKIPTDDHHILIDVKELEKDNKILRAAMLKKRYANVIIKSQQQILGEAFDGEEMKKKAMLWEKQLQEEKAKHQKNS</sequence>
<keyword evidence="1" id="KW-0472">Membrane</keyword>
<evidence type="ECO:0000313" key="3">
    <source>
        <dbReference type="Proteomes" id="UP001291623"/>
    </source>
</evidence>
<evidence type="ECO:0000256" key="1">
    <source>
        <dbReference type="SAM" id="Phobius"/>
    </source>
</evidence>
<keyword evidence="1" id="KW-1133">Transmembrane helix</keyword>